<dbReference type="AlphaFoldDB" id="A0A1E5L8G6"/>
<evidence type="ECO:0000313" key="1">
    <source>
        <dbReference type="EMBL" id="OEH86440.1"/>
    </source>
</evidence>
<reference evidence="1 2" key="1">
    <citation type="submission" date="2016-09" db="EMBL/GenBank/DDBJ databases">
        <title>Desulfuribacillus arsenicus sp. nov., an obligately anaerobic, dissimilatory arsenic- and antimonate-reducing bacterium isolated from anoxic sediments.</title>
        <authorList>
            <person name="Abin C.A."/>
            <person name="Hollibaugh J.T."/>
        </authorList>
    </citation>
    <scope>NUCLEOTIDE SEQUENCE [LARGE SCALE GENOMIC DNA]</scope>
    <source>
        <strain evidence="1 2">MLFW-2</strain>
    </source>
</reference>
<gene>
    <name evidence="1" type="ORF">BHU72_13560</name>
</gene>
<dbReference type="Proteomes" id="UP000095255">
    <property type="component" value="Unassembled WGS sequence"/>
</dbReference>
<keyword evidence="2" id="KW-1185">Reference proteome</keyword>
<evidence type="ECO:0000313" key="2">
    <source>
        <dbReference type="Proteomes" id="UP000095255"/>
    </source>
</evidence>
<organism evidence="1 2">
    <name type="scientific">Desulfuribacillus stibiiarsenatis</name>
    <dbReference type="NCBI Taxonomy" id="1390249"/>
    <lineage>
        <taxon>Bacteria</taxon>
        <taxon>Bacillati</taxon>
        <taxon>Bacillota</taxon>
        <taxon>Desulfuribacillia</taxon>
        <taxon>Desulfuribacillales</taxon>
        <taxon>Desulfuribacillaceae</taxon>
        <taxon>Desulfuribacillus</taxon>
    </lineage>
</organism>
<proteinExistence type="predicted"/>
<sequence>MKGVTVSIGRIVIDFTDVYWDFFNEFHKRICHFYGVTSELHGLFYFLAVTMVAVSTKGKSYNPIFRTHFLRKISEGKTKSQALVCIMRRLVNIVYGMMKNKTEYRPY</sequence>
<evidence type="ECO:0008006" key="3">
    <source>
        <dbReference type="Google" id="ProtNLM"/>
    </source>
</evidence>
<name>A0A1E5L8G6_9FIRM</name>
<dbReference type="EMBL" id="MJAT01000004">
    <property type="protein sequence ID" value="OEH86440.1"/>
    <property type="molecule type" value="Genomic_DNA"/>
</dbReference>
<accession>A0A1E5L8G6</accession>
<dbReference type="STRING" id="1390249.BHU72_13560"/>
<protein>
    <recommendedName>
        <fullName evidence="3">Transposase</fullName>
    </recommendedName>
</protein>
<comment type="caution">
    <text evidence="1">The sequence shown here is derived from an EMBL/GenBank/DDBJ whole genome shotgun (WGS) entry which is preliminary data.</text>
</comment>